<evidence type="ECO:0000313" key="9">
    <source>
        <dbReference type="Proteomes" id="UP000004691"/>
    </source>
</evidence>
<dbReference type="EMBL" id="JH636049">
    <property type="protein sequence ID" value="EID54641.1"/>
    <property type="molecule type" value="Genomic_DNA"/>
</dbReference>
<evidence type="ECO:0000256" key="3">
    <source>
        <dbReference type="ARBA" id="ARBA00023082"/>
    </source>
</evidence>
<dbReference type="eggNOG" id="COG1595">
    <property type="taxonomic scope" value="Bacteria"/>
</dbReference>
<gene>
    <name evidence="8" type="ORF">SacxiDRAFT_2417</name>
</gene>
<keyword evidence="3" id="KW-0731">Sigma factor</keyword>
<dbReference type="Gene3D" id="1.10.10.10">
    <property type="entry name" value="Winged helix-like DNA-binding domain superfamily/Winged helix DNA-binding domain"/>
    <property type="match status" value="1"/>
</dbReference>
<dbReference type="Pfam" id="PF08281">
    <property type="entry name" value="Sigma70_r4_2"/>
    <property type="match status" value="1"/>
</dbReference>
<dbReference type="InterPro" id="IPR039425">
    <property type="entry name" value="RNA_pol_sigma-70-like"/>
</dbReference>
<dbReference type="Proteomes" id="UP000004691">
    <property type="component" value="Unassembled WGS sequence"/>
</dbReference>
<sequence>MYVSVEAHAGRGCARDSGCGDGHAGEDDASGVRDSGDAHPDLAGGDPEVLFARLFDAHAPVLRSYFAGRVGVDLADDLVAETFLLALRRRATYDPDRGPVRAWLYGIATNVLRGHTRKELRGLRATARMVADAAIPVSVNAEAVEVRVADRVDSQDRARRLASALAGLSRADRDVLLLSAWAELTPAEIGQALDVPASTVRSRLHRVRRKLRTVLCREERGGLRGGQT</sequence>
<dbReference type="InterPro" id="IPR013249">
    <property type="entry name" value="RNA_pol_sigma70_r4_t2"/>
</dbReference>
<organism evidence="8 9">
    <name type="scientific">Saccharomonospora xinjiangensis XJ-54</name>
    <dbReference type="NCBI Taxonomy" id="882086"/>
    <lineage>
        <taxon>Bacteria</taxon>
        <taxon>Bacillati</taxon>
        <taxon>Actinomycetota</taxon>
        <taxon>Actinomycetes</taxon>
        <taxon>Pseudonocardiales</taxon>
        <taxon>Pseudonocardiaceae</taxon>
        <taxon>Saccharomonospora</taxon>
    </lineage>
</organism>
<keyword evidence="4" id="KW-0804">Transcription</keyword>
<comment type="similarity">
    <text evidence="1">Belongs to the sigma-70 factor family. ECF subfamily.</text>
</comment>
<dbReference type="InterPro" id="IPR007627">
    <property type="entry name" value="RNA_pol_sigma70_r2"/>
</dbReference>
<dbReference type="PANTHER" id="PTHR43133:SF25">
    <property type="entry name" value="RNA POLYMERASE SIGMA FACTOR RFAY-RELATED"/>
    <property type="match status" value="1"/>
</dbReference>
<evidence type="ECO:0000256" key="2">
    <source>
        <dbReference type="ARBA" id="ARBA00023015"/>
    </source>
</evidence>
<feature type="domain" description="RNA polymerase sigma-70 region 2" evidence="6">
    <location>
        <begin position="54"/>
        <end position="119"/>
    </location>
</feature>
<dbReference type="InterPro" id="IPR013324">
    <property type="entry name" value="RNA_pol_sigma_r3/r4-like"/>
</dbReference>
<dbReference type="SUPFAM" id="SSF88659">
    <property type="entry name" value="Sigma3 and sigma4 domains of RNA polymerase sigma factors"/>
    <property type="match status" value="1"/>
</dbReference>
<dbReference type="SUPFAM" id="SSF88946">
    <property type="entry name" value="Sigma2 domain of RNA polymerase sigma factors"/>
    <property type="match status" value="1"/>
</dbReference>
<evidence type="ECO:0000256" key="5">
    <source>
        <dbReference type="SAM" id="MobiDB-lite"/>
    </source>
</evidence>
<dbReference type="InterPro" id="IPR013325">
    <property type="entry name" value="RNA_pol_sigma_r2"/>
</dbReference>
<evidence type="ECO:0000256" key="1">
    <source>
        <dbReference type="ARBA" id="ARBA00010641"/>
    </source>
</evidence>
<dbReference type="NCBIfam" id="TIGR02937">
    <property type="entry name" value="sigma70-ECF"/>
    <property type="match status" value="1"/>
</dbReference>
<evidence type="ECO:0000256" key="4">
    <source>
        <dbReference type="ARBA" id="ARBA00023163"/>
    </source>
</evidence>
<dbReference type="GO" id="GO:0006352">
    <property type="term" value="P:DNA-templated transcription initiation"/>
    <property type="evidence" value="ECO:0007669"/>
    <property type="project" value="InterPro"/>
</dbReference>
<dbReference type="GO" id="GO:0016987">
    <property type="term" value="F:sigma factor activity"/>
    <property type="evidence" value="ECO:0007669"/>
    <property type="project" value="UniProtKB-KW"/>
</dbReference>
<proteinExistence type="inferred from homology"/>
<dbReference type="Pfam" id="PF04542">
    <property type="entry name" value="Sigma70_r2"/>
    <property type="match status" value="1"/>
</dbReference>
<reference evidence="8 9" key="1">
    <citation type="submission" date="2012-01" db="EMBL/GenBank/DDBJ databases">
        <title>Improved High-Quality Draft sequence of Saccharomonospora xinjiangensis XJ-54.</title>
        <authorList>
            <consortium name="US DOE Joint Genome Institute"/>
            <person name="Lucas S."/>
            <person name="Han J."/>
            <person name="Lapidus A."/>
            <person name="Cheng J.-F."/>
            <person name="Goodwin L."/>
            <person name="Pitluck S."/>
            <person name="Peters L."/>
            <person name="Mikhailova N."/>
            <person name="Teshima H."/>
            <person name="Detter J.C."/>
            <person name="Han C."/>
            <person name="Tapia R."/>
            <person name="Land M."/>
            <person name="Hauser L."/>
            <person name="Kyrpides N."/>
            <person name="Ivanova N."/>
            <person name="Pagani I."/>
            <person name="Brambilla E.-M."/>
            <person name="Klenk H.-P."/>
            <person name="Woyke T."/>
        </authorList>
    </citation>
    <scope>NUCLEOTIDE SEQUENCE [LARGE SCALE GENOMIC DNA]</scope>
    <source>
        <strain evidence="8 9">XJ-54</strain>
    </source>
</reference>
<feature type="region of interest" description="Disordered" evidence="5">
    <location>
        <begin position="1"/>
        <end position="39"/>
    </location>
</feature>
<dbReference type="STRING" id="882086.SacxiDRAFT_2417"/>
<dbReference type="InterPro" id="IPR014284">
    <property type="entry name" value="RNA_pol_sigma-70_dom"/>
</dbReference>
<protein>
    <submittedName>
        <fullName evidence="8">RNA polymerase sigma factor, sigma-70 family</fullName>
    </submittedName>
</protein>
<evidence type="ECO:0000313" key="8">
    <source>
        <dbReference type="EMBL" id="EID54641.1"/>
    </source>
</evidence>
<dbReference type="InterPro" id="IPR036388">
    <property type="entry name" value="WH-like_DNA-bd_sf"/>
</dbReference>
<accession>I0V3D8</accession>
<feature type="domain" description="RNA polymerase sigma factor 70 region 4 type 2" evidence="7">
    <location>
        <begin position="159"/>
        <end position="211"/>
    </location>
</feature>
<dbReference type="GO" id="GO:0003677">
    <property type="term" value="F:DNA binding"/>
    <property type="evidence" value="ECO:0007669"/>
    <property type="project" value="InterPro"/>
</dbReference>
<feature type="compositionally biased region" description="Basic and acidic residues" evidence="5">
    <location>
        <begin position="23"/>
        <end position="39"/>
    </location>
</feature>
<dbReference type="CDD" id="cd06171">
    <property type="entry name" value="Sigma70_r4"/>
    <property type="match status" value="1"/>
</dbReference>
<dbReference type="AlphaFoldDB" id="I0V3D8"/>
<dbReference type="RefSeq" id="WP_006238787.1">
    <property type="nucleotide sequence ID" value="NZ_JH636049.1"/>
</dbReference>
<dbReference type="Gene3D" id="1.10.1740.10">
    <property type="match status" value="1"/>
</dbReference>
<keyword evidence="9" id="KW-1185">Reference proteome</keyword>
<keyword evidence="2" id="KW-0805">Transcription regulation</keyword>
<evidence type="ECO:0000259" key="6">
    <source>
        <dbReference type="Pfam" id="PF04542"/>
    </source>
</evidence>
<dbReference type="PANTHER" id="PTHR43133">
    <property type="entry name" value="RNA POLYMERASE ECF-TYPE SIGMA FACTO"/>
    <property type="match status" value="1"/>
</dbReference>
<evidence type="ECO:0000259" key="7">
    <source>
        <dbReference type="Pfam" id="PF08281"/>
    </source>
</evidence>
<dbReference type="HOGENOM" id="CLU_047691_9_2_11"/>
<name>I0V3D8_9PSEU</name>